<dbReference type="SUPFAM" id="SSF56112">
    <property type="entry name" value="Protein kinase-like (PK-like)"/>
    <property type="match status" value="1"/>
</dbReference>
<proteinExistence type="predicted"/>
<protein>
    <recommendedName>
        <fullName evidence="2">guanylate cyclase</fullName>
        <ecNumber evidence="2">4.6.1.2</ecNumber>
    </recommendedName>
</protein>
<dbReference type="Gene3D" id="1.10.510.10">
    <property type="entry name" value="Transferase(Phosphotransferase) domain 1"/>
    <property type="match status" value="1"/>
</dbReference>
<dbReference type="GO" id="GO:0004383">
    <property type="term" value="F:guanylate cyclase activity"/>
    <property type="evidence" value="ECO:0007669"/>
    <property type="project" value="UniProtKB-EC"/>
</dbReference>
<dbReference type="GO" id="GO:0004016">
    <property type="term" value="F:adenylate cyclase activity"/>
    <property type="evidence" value="ECO:0007669"/>
    <property type="project" value="TreeGrafter"/>
</dbReference>
<evidence type="ECO:0000256" key="1">
    <source>
        <dbReference type="ARBA" id="ARBA00001436"/>
    </source>
</evidence>
<evidence type="ECO:0000259" key="6">
    <source>
        <dbReference type="PROSITE" id="PS50011"/>
    </source>
</evidence>
<dbReference type="GO" id="GO:0005524">
    <property type="term" value="F:ATP binding"/>
    <property type="evidence" value="ECO:0007669"/>
    <property type="project" value="InterPro"/>
</dbReference>
<evidence type="ECO:0000256" key="4">
    <source>
        <dbReference type="ARBA" id="ARBA00023239"/>
    </source>
</evidence>
<sequence length="236" mass="28111">MLSPYFYLIYFRMVVCNFNYDYRAFDYGRRYWFYIFLQESQIRTRIIEYMENRSEGNRKNCAMQRIEYITLRCRWESRKNRKFEQELSSIWKIDQKEIEKIVQCNESSTSLFVVGGSRASLLNGDAMHEKHWSGLRGVALYKGAVVAIKELGYSRKPRELTRSTKLEMRIMRQLHHDNINSFMGIVVCQSSILMVREFCAKSSLMDILRNRDLKLDHLFIASFVEDLVKVLICITI</sequence>
<keyword evidence="4" id="KW-0456">Lyase</keyword>
<name>A0A0M3IWE9_ASCLU</name>
<keyword evidence="7" id="KW-1185">Reference proteome</keyword>
<accession>A0A0M3IWE9</accession>
<dbReference type="Proteomes" id="UP000036681">
    <property type="component" value="Unplaced"/>
</dbReference>
<dbReference type="InterPro" id="IPR011009">
    <property type="entry name" value="Kinase-like_dom_sf"/>
</dbReference>
<comment type="catalytic activity">
    <reaction evidence="1">
        <text>GTP = 3',5'-cyclic GMP + diphosphate</text>
        <dbReference type="Rhea" id="RHEA:13665"/>
        <dbReference type="ChEBI" id="CHEBI:33019"/>
        <dbReference type="ChEBI" id="CHEBI:37565"/>
        <dbReference type="ChEBI" id="CHEBI:57746"/>
        <dbReference type="EC" id="4.6.1.2"/>
    </reaction>
</comment>
<organism evidence="7 8">
    <name type="scientific">Ascaris lumbricoides</name>
    <name type="common">Giant roundworm</name>
    <dbReference type="NCBI Taxonomy" id="6252"/>
    <lineage>
        <taxon>Eukaryota</taxon>
        <taxon>Metazoa</taxon>
        <taxon>Ecdysozoa</taxon>
        <taxon>Nematoda</taxon>
        <taxon>Chromadorea</taxon>
        <taxon>Rhabditida</taxon>
        <taxon>Spirurina</taxon>
        <taxon>Ascaridomorpha</taxon>
        <taxon>Ascaridoidea</taxon>
        <taxon>Ascarididae</taxon>
        <taxon>Ascaris</taxon>
    </lineage>
</organism>
<dbReference type="WBParaSite" id="ALUE_0002307701-mRNA-1">
    <property type="protein sequence ID" value="ALUE_0002307701-mRNA-1"/>
    <property type="gene ID" value="ALUE_0002307701"/>
</dbReference>
<dbReference type="GO" id="GO:0001653">
    <property type="term" value="F:peptide receptor activity"/>
    <property type="evidence" value="ECO:0007669"/>
    <property type="project" value="TreeGrafter"/>
</dbReference>
<evidence type="ECO:0000313" key="7">
    <source>
        <dbReference type="Proteomes" id="UP000036681"/>
    </source>
</evidence>
<keyword evidence="5" id="KW-0141">cGMP biosynthesis</keyword>
<feature type="domain" description="Protein kinase" evidence="6">
    <location>
        <begin position="107"/>
        <end position="236"/>
    </location>
</feature>
<dbReference type="AlphaFoldDB" id="A0A0M3IWE9"/>
<evidence type="ECO:0000256" key="3">
    <source>
        <dbReference type="ARBA" id="ARBA00022741"/>
    </source>
</evidence>
<dbReference type="PANTHER" id="PTHR11920">
    <property type="entry name" value="GUANYLYL CYCLASE"/>
    <property type="match status" value="1"/>
</dbReference>
<dbReference type="GO" id="GO:0007168">
    <property type="term" value="P:receptor guanylyl cyclase signaling pathway"/>
    <property type="evidence" value="ECO:0007669"/>
    <property type="project" value="TreeGrafter"/>
</dbReference>
<evidence type="ECO:0000313" key="8">
    <source>
        <dbReference type="WBParaSite" id="ALUE_0002307701-mRNA-1"/>
    </source>
</evidence>
<dbReference type="GO" id="GO:0004672">
    <property type="term" value="F:protein kinase activity"/>
    <property type="evidence" value="ECO:0007669"/>
    <property type="project" value="InterPro"/>
</dbReference>
<dbReference type="InterPro" id="IPR001245">
    <property type="entry name" value="Ser-Thr/Tyr_kinase_cat_dom"/>
</dbReference>
<reference evidence="8" key="1">
    <citation type="submission" date="2017-02" db="UniProtKB">
        <authorList>
            <consortium name="WormBaseParasite"/>
        </authorList>
    </citation>
    <scope>IDENTIFICATION</scope>
</reference>
<dbReference type="InterPro" id="IPR050401">
    <property type="entry name" value="Cyclic_nucleotide_synthase"/>
</dbReference>
<dbReference type="InterPro" id="IPR000719">
    <property type="entry name" value="Prot_kinase_dom"/>
</dbReference>
<evidence type="ECO:0000256" key="2">
    <source>
        <dbReference type="ARBA" id="ARBA00012202"/>
    </source>
</evidence>
<dbReference type="PROSITE" id="PS50011">
    <property type="entry name" value="PROTEIN_KINASE_DOM"/>
    <property type="match status" value="1"/>
</dbReference>
<dbReference type="GO" id="GO:0005886">
    <property type="term" value="C:plasma membrane"/>
    <property type="evidence" value="ECO:0007669"/>
    <property type="project" value="TreeGrafter"/>
</dbReference>
<dbReference type="Pfam" id="PF07714">
    <property type="entry name" value="PK_Tyr_Ser-Thr"/>
    <property type="match status" value="1"/>
</dbReference>
<dbReference type="PANTHER" id="PTHR11920:SF501">
    <property type="entry name" value="GUANYLATE CYCLASE 32E"/>
    <property type="match status" value="1"/>
</dbReference>
<dbReference type="EC" id="4.6.1.2" evidence="2"/>
<keyword evidence="3" id="KW-0547">Nucleotide-binding</keyword>
<evidence type="ECO:0000256" key="5">
    <source>
        <dbReference type="ARBA" id="ARBA00023293"/>
    </source>
</evidence>